<dbReference type="PROSITE" id="PS50191">
    <property type="entry name" value="CRAL_TRIO"/>
    <property type="match status" value="1"/>
</dbReference>
<dbReference type="SMART" id="SM00516">
    <property type="entry name" value="SEC14"/>
    <property type="match status" value="1"/>
</dbReference>
<protein>
    <submittedName>
        <fullName evidence="5">Uncharacterized protein LOC120269284</fullName>
    </submittedName>
</protein>
<dbReference type="PANTHER" id="PTHR47041">
    <property type="entry name" value="SEC14 CYTOSOLIC FACTOR FAMILY PROTEIN / PHOSPHOGLYCERIDE TRANSFER FAMILY PROTEIN"/>
    <property type="match status" value="1"/>
</dbReference>
<keyword evidence="2" id="KW-0472">Membrane</keyword>
<feature type="region of interest" description="Disordered" evidence="1">
    <location>
        <begin position="136"/>
        <end position="167"/>
    </location>
</feature>
<evidence type="ECO:0000256" key="2">
    <source>
        <dbReference type="SAM" id="Phobius"/>
    </source>
</evidence>
<dbReference type="Gene3D" id="3.40.525.10">
    <property type="entry name" value="CRAL-TRIO lipid binding domain"/>
    <property type="match status" value="1"/>
</dbReference>
<dbReference type="PANTHER" id="PTHR47041:SF2">
    <property type="entry name" value="SEC14 CYTOSOLIC FACTOR FAMILY PROTEIN _ PHOSPHOGLYCERIDE TRANSFER FAMILY PROTEIN"/>
    <property type="match status" value="1"/>
</dbReference>
<dbReference type="Proteomes" id="UP001515500">
    <property type="component" value="Chromosome 9"/>
</dbReference>
<evidence type="ECO:0000313" key="5">
    <source>
        <dbReference type="RefSeq" id="XP_039132553.1"/>
    </source>
</evidence>
<name>A0AB40C027_DIOCR</name>
<evidence type="ECO:0000256" key="1">
    <source>
        <dbReference type="SAM" id="MobiDB-lite"/>
    </source>
</evidence>
<dbReference type="AlphaFoldDB" id="A0AB40C027"/>
<evidence type="ECO:0000259" key="3">
    <source>
        <dbReference type="PROSITE" id="PS50191"/>
    </source>
</evidence>
<dbReference type="Pfam" id="PF00650">
    <property type="entry name" value="CRAL_TRIO"/>
    <property type="match status" value="1"/>
</dbReference>
<feature type="transmembrane region" description="Helical" evidence="2">
    <location>
        <begin position="440"/>
        <end position="461"/>
    </location>
</feature>
<gene>
    <name evidence="5" type="primary">LOC120269284</name>
</gene>
<reference evidence="5" key="1">
    <citation type="submission" date="2025-08" db="UniProtKB">
        <authorList>
            <consortium name="RefSeq"/>
        </authorList>
    </citation>
    <scope>IDENTIFICATION</scope>
</reference>
<keyword evidence="2" id="KW-0812">Transmembrane</keyword>
<dbReference type="RefSeq" id="XP_039132553.1">
    <property type="nucleotide sequence ID" value="XM_039276619.1"/>
</dbReference>
<dbReference type="InterPro" id="IPR036865">
    <property type="entry name" value="CRAL-TRIO_dom_sf"/>
</dbReference>
<dbReference type="InterPro" id="IPR001251">
    <property type="entry name" value="CRAL-TRIO_dom"/>
</dbReference>
<proteinExistence type="predicted"/>
<dbReference type="CDD" id="cd00170">
    <property type="entry name" value="SEC14"/>
    <property type="match status" value="1"/>
</dbReference>
<accession>A0AB40C027</accession>
<organism evidence="4 5">
    <name type="scientific">Dioscorea cayennensis subsp. rotundata</name>
    <name type="common">White Guinea yam</name>
    <name type="synonym">Dioscorea rotundata</name>
    <dbReference type="NCBI Taxonomy" id="55577"/>
    <lineage>
        <taxon>Eukaryota</taxon>
        <taxon>Viridiplantae</taxon>
        <taxon>Streptophyta</taxon>
        <taxon>Embryophyta</taxon>
        <taxon>Tracheophyta</taxon>
        <taxon>Spermatophyta</taxon>
        <taxon>Magnoliopsida</taxon>
        <taxon>Liliopsida</taxon>
        <taxon>Dioscoreales</taxon>
        <taxon>Dioscoreaceae</taxon>
        <taxon>Dioscorea</taxon>
    </lineage>
</organism>
<dbReference type="GeneID" id="120269284"/>
<feature type="domain" description="CRAL-TRIO" evidence="3">
    <location>
        <begin position="243"/>
        <end position="392"/>
    </location>
</feature>
<keyword evidence="4" id="KW-1185">Reference proteome</keyword>
<dbReference type="SUPFAM" id="SSF52087">
    <property type="entry name" value="CRAL/TRIO domain"/>
    <property type="match status" value="1"/>
</dbReference>
<evidence type="ECO:0000313" key="4">
    <source>
        <dbReference type="Proteomes" id="UP001515500"/>
    </source>
</evidence>
<feature type="region of interest" description="Disordered" evidence="1">
    <location>
        <begin position="1"/>
        <end position="25"/>
    </location>
</feature>
<sequence>MSGSSDKFQTQSMAPNKSMPTKGITASSRGTILPKAFNHIAPLKSLRLGQGPSSEVVWFLIKVAALEGIRRLSTPRFPFVWRAVQAVQFLCYPPLKWIQRWAPFKILVHGAQKLCRPLLFLSVTSALSELSESDYRTNNAVDDSPTESESTEEPSTIDIGNSDEPLEDMTSENWSIQLRVELAKDGITLPERINQDELQRFYTAANGYFPCLLASIKKTIRWRETYSLLSTKELEPWSHLVFWHGFDMMHRPCLVIRLGLACSSLLPQDRPRFAQAVVSQLDHGILDLVNIEDPRITVLMDCEGLSPLRFPMNMMRSCSTLVQDHFPNRLATLFLLRLPPVVRVVAQTFIQVLKPPTRQKLRIEGEGYLKALSEYLQQAVPAFLGGSCMCPHCRILLGEIKQERRESRRADLLRDTPDGEVGLLSHPIPELRSNGNFEHILRVGIVAFLIVWIFIAFLAGMNDPDSLSYLP</sequence>
<keyword evidence="2" id="KW-1133">Transmembrane helix</keyword>